<name>A0A1H4V508_9NOCA</name>
<sequence length="236" mass="25966">MAKDSAPATTPRPSRRERRGVQQEAAVAAAFELARREGVGGLTMRRLGEALNVDASTLYRLFRDKDELLLAVYDHATAIELDEIGEVNEDEHWQDTLRRIADRIWATAAHSPAIAALTFARTTGGPAERRMVELILDTFSRSGLSRSATVRYYRAFVDAALGLAGQVATLATLDPEIQAKDASSWTRIYAQLPDGEYPTARAHITELTSIDRRAVFDVVIEAILAAAERESRESGL</sequence>
<dbReference type="InterPro" id="IPR004111">
    <property type="entry name" value="Repressor_TetR_C"/>
</dbReference>
<keyword evidence="8" id="KW-1185">Reference proteome</keyword>
<dbReference type="EMBL" id="FNSV01000005">
    <property type="protein sequence ID" value="SEC76179.1"/>
    <property type="molecule type" value="Genomic_DNA"/>
</dbReference>
<reference evidence="8" key="1">
    <citation type="submission" date="2016-10" db="EMBL/GenBank/DDBJ databases">
        <authorList>
            <person name="Varghese N."/>
            <person name="Submissions S."/>
        </authorList>
    </citation>
    <scope>NUCLEOTIDE SEQUENCE [LARGE SCALE GENOMIC DNA]</scope>
    <source>
        <strain evidence="8">DSM 44498</strain>
    </source>
</reference>
<organism evidence="7 8">
    <name type="scientific">Rhodococcus koreensis</name>
    <dbReference type="NCBI Taxonomy" id="99653"/>
    <lineage>
        <taxon>Bacteria</taxon>
        <taxon>Bacillati</taxon>
        <taxon>Actinomycetota</taxon>
        <taxon>Actinomycetes</taxon>
        <taxon>Mycobacteriales</taxon>
        <taxon>Nocardiaceae</taxon>
        <taxon>Rhodococcus</taxon>
    </lineage>
</organism>
<feature type="region of interest" description="Disordered" evidence="5">
    <location>
        <begin position="1"/>
        <end position="21"/>
    </location>
</feature>
<evidence type="ECO:0000256" key="2">
    <source>
        <dbReference type="ARBA" id="ARBA00023125"/>
    </source>
</evidence>
<dbReference type="PROSITE" id="PS50977">
    <property type="entry name" value="HTH_TETR_2"/>
    <property type="match status" value="1"/>
</dbReference>
<dbReference type="Gene3D" id="1.10.357.10">
    <property type="entry name" value="Tetracycline Repressor, domain 2"/>
    <property type="match status" value="1"/>
</dbReference>
<dbReference type="Pfam" id="PF00440">
    <property type="entry name" value="TetR_N"/>
    <property type="match status" value="1"/>
</dbReference>
<dbReference type="InterPro" id="IPR050109">
    <property type="entry name" value="HTH-type_TetR-like_transc_reg"/>
</dbReference>
<evidence type="ECO:0000256" key="1">
    <source>
        <dbReference type="ARBA" id="ARBA00023015"/>
    </source>
</evidence>
<dbReference type="Pfam" id="PF02909">
    <property type="entry name" value="TetR_C_1"/>
    <property type="match status" value="1"/>
</dbReference>
<evidence type="ECO:0000313" key="8">
    <source>
        <dbReference type="Proteomes" id="UP000183561"/>
    </source>
</evidence>
<dbReference type="Proteomes" id="UP000183561">
    <property type="component" value="Unassembled WGS sequence"/>
</dbReference>
<dbReference type="GO" id="GO:0000976">
    <property type="term" value="F:transcription cis-regulatory region binding"/>
    <property type="evidence" value="ECO:0007669"/>
    <property type="project" value="TreeGrafter"/>
</dbReference>
<dbReference type="GO" id="GO:0003700">
    <property type="term" value="F:DNA-binding transcription factor activity"/>
    <property type="evidence" value="ECO:0007669"/>
    <property type="project" value="TreeGrafter"/>
</dbReference>
<evidence type="ECO:0000256" key="3">
    <source>
        <dbReference type="ARBA" id="ARBA00023163"/>
    </source>
</evidence>
<dbReference type="InterPro" id="IPR036271">
    <property type="entry name" value="Tet_transcr_reg_TetR-rel_C_sf"/>
</dbReference>
<proteinExistence type="predicted"/>
<dbReference type="SUPFAM" id="SSF48498">
    <property type="entry name" value="Tetracyclin repressor-like, C-terminal domain"/>
    <property type="match status" value="1"/>
</dbReference>
<dbReference type="AlphaFoldDB" id="A0A1H4V508"/>
<dbReference type="Gene3D" id="1.10.10.60">
    <property type="entry name" value="Homeodomain-like"/>
    <property type="match status" value="1"/>
</dbReference>
<dbReference type="PANTHER" id="PTHR30055">
    <property type="entry name" value="HTH-TYPE TRANSCRIPTIONAL REGULATOR RUTR"/>
    <property type="match status" value="1"/>
</dbReference>
<keyword evidence="2 4" id="KW-0238">DNA-binding</keyword>
<dbReference type="PANTHER" id="PTHR30055:SF151">
    <property type="entry name" value="TRANSCRIPTIONAL REGULATORY PROTEIN"/>
    <property type="match status" value="1"/>
</dbReference>
<dbReference type="InterPro" id="IPR009057">
    <property type="entry name" value="Homeodomain-like_sf"/>
</dbReference>
<evidence type="ECO:0000256" key="5">
    <source>
        <dbReference type="SAM" id="MobiDB-lite"/>
    </source>
</evidence>
<keyword evidence="1" id="KW-0805">Transcription regulation</keyword>
<protein>
    <submittedName>
        <fullName evidence="7">Tetracyclin repressor, C-terminal all-alpha domain</fullName>
    </submittedName>
</protein>
<dbReference type="InterPro" id="IPR001647">
    <property type="entry name" value="HTH_TetR"/>
</dbReference>
<dbReference type="OrthoDB" id="3519192at2"/>
<dbReference type="GO" id="GO:0045892">
    <property type="term" value="P:negative regulation of DNA-templated transcription"/>
    <property type="evidence" value="ECO:0007669"/>
    <property type="project" value="InterPro"/>
</dbReference>
<evidence type="ECO:0000259" key="6">
    <source>
        <dbReference type="PROSITE" id="PS50977"/>
    </source>
</evidence>
<dbReference type="SUPFAM" id="SSF46689">
    <property type="entry name" value="Homeodomain-like"/>
    <property type="match status" value="1"/>
</dbReference>
<feature type="domain" description="HTH tetR-type" evidence="6">
    <location>
        <begin position="20"/>
        <end position="80"/>
    </location>
</feature>
<feature type="DNA-binding region" description="H-T-H motif" evidence="4">
    <location>
        <begin position="43"/>
        <end position="62"/>
    </location>
</feature>
<keyword evidence="3" id="KW-0804">Transcription</keyword>
<evidence type="ECO:0000256" key="4">
    <source>
        <dbReference type="PROSITE-ProRule" id="PRU00335"/>
    </source>
</evidence>
<dbReference type="RefSeq" id="WP_072943705.1">
    <property type="nucleotide sequence ID" value="NZ_FNSV01000005.1"/>
</dbReference>
<evidence type="ECO:0000313" key="7">
    <source>
        <dbReference type="EMBL" id="SEC76179.1"/>
    </source>
</evidence>
<accession>A0A1H4V508</accession>
<gene>
    <name evidence="7" type="ORF">SAMN04490239_5352</name>
</gene>